<name>A0ABQ5Y8M9_9VIBR</name>
<comment type="caution">
    <text evidence="1">The sequence shown here is derived from an EMBL/GenBank/DDBJ whole genome shotgun (WGS) entry which is preliminary data.</text>
</comment>
<dbReference type="EMBL" id="BSOE01000054">
    <property type="protein sequence ID" value="GLR06002.1"/>
    <property type="molecule type" value="Genomic_DNA"/>
</dbReference>
<proteinExistence type="predicted"/>
<organism evidence="1 2">
    <name type="scientific">Vibrio hyugaensis</name>
    <dbReference type="NCBI Taxonomy" id="1534743"/>
    <lineage>
        <taxon>Bacteria</taxon>
        <taxon>Pseudomonadati</taxon>
        <taxon>Pseudomonadota</taxon>
        <taxon>Gammaproteobacteria</taxon>
        <taxon>Vibrionales</taxon>
        <taxon>Vibrionaceae</taxon>
        <taxon>Vibrio</taxon>
    </lineage>
</organism>
<sequence length="53" mass="6019">MTVKIEAGCFRRCKTKEVTMSDQYQNDECLELLDALEIGINLSEYVGSEDEAE</sequence>
<evidence type="ECO:0000313" key="2">
    <source>
        <dbReference type="Proteomes" id="UP001156669"/>
    </source>
</evidence>
<reference evidence="2" key="1">
    <citation type="journal article" date="2019" name="Int. J. Syst. Evol. Microbiol.">
        <title>The Global Catalogue of Microorganisms (GCM) 10K type strain sequencing project: providing services to taxonomists for standard genome sequencing and annotation.</title>
        <authorList>
            <consortium name="The Broad Institute Genomics Platform"/>
            <consortium name="The Broad Institute Genome Sequencing Center for Infectious Disease"/>
            <person name="Wu L."/>
            <person name="Ma J."/>
        </authorList>
    </citation>
    <scope>NUCLEOTIDE SEQUENCE [LARGE SCALE GENOMIC DNA]</scope>
    <source>
        <strain evidence="2">NBRC 110633</strain>
    </source>
</reference>
<keyword evidence="2" id="KW-1185">Reference proteome</keyword>
<protein>
    <submittedName>
        <fullName evidence="1">Uncharacterized protein</fullName>
    </submittedName>
</protein>
<dbReference type="Proteomes" id="UP001156669">
    <property type="component" value="Unassembled WGS sequence"/>
</dbReference>
<gene>
    <name evidence="1" type="ORF">GCM10007906_35900</name>
</gene>
<accession>A0ABQ5Y8M9</accession>
<evidence type="ECO:0000313" key="1">
    <source>
        <dbReference type="EMBL" id="GLR06002.1"/>
    </source>
</evidence>